<evidence type="ECO:0000313" key="1">
    <source>
        <dbReference type="EMBL" id="GGX52718.1"/>
    </source>
</evidence>
<reference evidence="1" key="2">
    <citation type="submission" date="2020-09" db="EMBL/GenBank/DDBJ databases">
        <authorList>
            <person name="Sun Q."/>
            <person name="Kim S."/>
        </authorList>
    </citation>
    <scope>NUCLEOTIDE SEQUENCE</scope>
    <source>
        <strain evidence="1">KCTC 22169</strain>
    </source>
</reference>
<dbReference type="EMBL" id="BMXR01000004">
    <property type="protein sequence ID" value="GGX52718.1"/>
    <property type="molecule type" value="Genomic_DNA"/>
</dbReference>
<organism evidence="1 2">
    <name type="scientific">Saccharospirillum salsuginis</name>
    <dbReference type="NCBI Taxonomy" id="418750"/>
    <lineage>
        <taxon>Bacteria</taxon>
        <taxon>Pseudomonadati</taxon>
        <taxon>Pseudomonadota</taxon>
        <taxon>Gammaproteobacteria</taxon>
        <taxon>Oceanospirillales</taxon>
        <taxon>Saccharospirillaceae</taxon>
        <taxon>Saccharospirillum</taxon>
    </lineage>
</organism>
<proteinExistence type="predicted"/>
<evidence type="ECO:0000313" key="2">
    <source>
        <dbReference type="Proteomes" id="UP000626148"/>
    </source>
</evidence>
<keyword evidence="2" id="KW-1185">Reference proteome</keyword>
<comment type="caution">
    <text evidence="1">The sequence shown here is derived from an EMBL/GenBank/DDBJ whole genome shotgun (WGS) entry which is preliminary data.</text>
</comment>
<reference evidence="1" key="1">
    <citation type="journal article" date="2014" name="Int. J. Syst. Evol. Microbiol.">
        <title>Complete genome sequence of Corynebacterium casei LMG S-19264T (=DSM 44701T), isolated from a smear-ripened cheese.</title>
        <authorList>
            <consortium name="US DOE Joint Genome Institute (JGI-PGF)"/>
            <person name="Walter F."/>
            <person name="Albersmeier A."/>
            <person name="Kalinowski J."/>
            <person name="Ruckert C."/>
        </authorList>
    </citation>
    <scope>NUCLEOTIDE SEQUENCE</scope>
    <source>
        <strain evidence="1">KCTC 22169</strain>
    </source>
</reference>
<name>A0A918K769_9GAMM</name>
<evidence type="ECO:0008006" key="3">
    <source>
        <dbReference type="Google" id="ProtNLM"/>
    </source>
</evidence>
<accession>A0A918K769</accession>
<dbReference type="AlphaFoldDB" id="A0A918K769"/>
<protein>
    <recommendedName>
        <fullName evidence="3">Type I restriction enzyme, S subunit</fullName>
    </recommendedName>
</protein>
<gene>
    <name evidence="1" type="ORF">GCM10007392_20150</name>
</gene>
<sequence length="76" mass="8732">MADEVLRDNFEELCEPIYGLKWHLDNQLEVLTKTRDLLLPRLITGKLSVEDLDIQFPPSMQEAAANQESQPEARHA</sequence>
<dbReference type="Proteomes" id="UP000626148">
    <property type="component" value="Unassembled WGS sequence"/>
</dbReference>